<dbReference type="EMBL" id="JAASRO010000001">
    <property type="protein sequence ID" value="NIK57603.1"/>
    <property type="molecule type" value="Genomic_DNA"/>
</dbReference>
<dbReference type="Proteomes" id="UP000555407">
    <property type="component" value="Unassembled WGS sequence"/>
</dbReference>
<reference evidence="1 2" key="1">
    <citation type="submission" date="2020-03" db="EMBL/GenBank/DDBJ databases">
        <title>Sequencing the genomes of 1000 actinobacteria strains.</title>
        <authorList>
            <person name="Klenk H.-P."/>
        </authorList>
    </citation>
    <scope>NUCLEOTIDE SEQUENCE [LARGE SCALE GENOMIC DNA]</scope>
    <source>
        <strain evidence="1 2">DSM 45490</strain>
    </source>
</reference>
<evidence type="ECO:0000313" key="2">
    <source>
        <dbReference type="Proteomes" id="UP000555407"/>
    </source>
</evidence>
<gene>
    <name evidence="1" type="ORF">BJY22_003320</name>
</gene>
<proteinExistence type="predicted"/>
<name>A0A7X6A138_9ACTN</name>
<dbReference type="AlphaFoldDB" id="A0A7X6A138"/>
<protein>
    <submittedName>
        <fullName evidence="1">Uncharacterized protein</fullName>
    </submittedName>
</protein>
<keyword evidence="2" id="KW-1185">Reference proteome</keyword>
<sequence length="115" mass="12648">MHGYDDRGRKVLDYLPGTAYRRRAGGRDALAIPLDPEYQAGRLRLMASSYGGTFTPLQLLEAAPVLAERSARVMRAGQLAGNPGMLNLTQVGEPERTERRLAVLRDRIPQIAACL</sequence>
<comment type="caution">
    <text evidence="1">The sequence shown here is derived from an EMBL/GenBank/DDBJ whole genome shotgun (WGS) entry which is preliminary data.</text>
</comment>
<dbReference type="RefSeq" id="WP_167207799.1">
    <property type="nucleotide sequence ID" value="NZ_JAASRO010000001.1"/>
</dbReference>
<evidence type="ECO:0000313" key="1">
    <source>
        <dbReference type="EMBL" id="NIK57603.1"/>
    </source>
</evidence>
<accession>A0A7X6A138</accession>
<organism evidence="1 2">
    <name type="scientific">Kribbella shirazensis</name>
    <dbReference type="NCBI Taxonomy" id="1105143"/>
    <lineage>
        <taxon>Bacteria</taxon>
        <taxon>Bacillati</taxon>
        <taxon>Actinomycetota</taxon>
        <taxon>Actinomycetes</taxon>
        <taxon>Propionibacteriales</taxon>
        <taxon>Kribbellaceae</taxon>
        <taxon>Kribbella</taxon>
    </lineage>
</organism>